<evidence type="ECO:0000256" key="1">
    <source>
        <dbReference type="ARBA" id="ARBA00001974"/>
    </source>
</evidence>
<comment type="caution">
    <text evidence="7">The sequence shown here is derived from an EMBL/GenBank/DDBJ whole genome shotgun (WGS) entry which is preliminary data.</text>
</comment>
<keyword evidence="2" id="KW-0285">Flavoprotein</keyword>
<dbReference type="Gene3D" id="3.30.390.30">
    <property type="match status" value="1"/>
</dbReference>
<evidence type="ECO:0000256" key="4">
    <source>
        <dbReference type="ARBA" id="ARBA00023002"/>
    </source>
</evidence>
<accession>A0A7W9TQZ3</accession>
<dbReference type="InterPro" id="IPR028202">
    <property type="entry name" value="Reductase_C"/>
</dbReference>
<evidence type="ECO:0000259" key="5">
    <source>
        <dbReference type="Pfam" id="PF07992"/>
    </source>
</evidence>
<dbReference type="AlphaFoldDB" id="A0A7W9TQZ3"/>
<dbReference type="GO" id="GO:0016651">
    <property type="term" value="F:oxidoreductase activity, acting on NAD(P)H"/>
    <property type="evidence" value="ECO:0007669"/>
    <property type="project" value="TreeGrafter"/>
</dbReference>
<dbReference type="PANTHER" id="PTHR43557">
    <property type="entry name" value="APOPTOSIS-INDUCING FACTOR 1"/>
    <property type="match status" value="1"/>
</dbReference>
<evidence type="ECO:0000256" key="3">
    <source>
        <dbReference type="ARBA" id="ARBA00022827"/>
    </source>
</evidence>
<organism evidence="7 8">
    <name type="scientific">Castellaniella defragrans</name>
    <name type="common">Alcaligenes defragrans</name>
    <dbReference type="NCBI Taxonomy" id="75697"/>
    <lineage>
        <taxon>Bacteria</taxon>
        <taxon>Pseudomonadati</taxon>
        <taxon>Pseudomonadota</taxon>
        <taxon>Betaproteobacteria</taxon>
        <taxon>Burkholderiales</taxon>
        <taxon>Alcaligenaceae</taxon>
        <taxon>Castellaniella</taxon>
    </lineage>
</organism>
<dbReference type="GO" id="GO:0008860">
    <property type="term" value="F:ferredoxin-NAD+ reductase activity"/>
    <property type="evidence" value="ECO:0007669"/>
    <property type="project" value="UniProtKB-EC"/>
</dbReference>
<dbReference type="EMBL" id="JACHIB010000022">
    <property type="protein sequence ID" value="MBB6085245.1"/>
    <property type="molecule type" value="Genomic_DNA"/>
</dbReference>
<evidence type="ECO:0000256" key="2">
    <source>
        <dbReference type="ARBA" id="ARBA00022630"/>
    </source>
</evidence>
<dbReference type="InterPro" id="IPR016156">
    <property type="entry name" value="FAD/NAD-linked_Rdtase_dimer_sf"/>
</dbReference>
<evidence type="ECO:0000313" key="8">
    <source>
        <dbReference type="Proteomes" id="UP000541136"/>
    </source>
</evidence>
<dbReference type="Pfam" id="PF07992">
    <property type="entry name" value="Pyr_redox_2"/>
    <property type="match status" value="1"/>
</dbReference>
<feature type="domain" description="Reductase C-terminal" evidence="6">
    <location>
        <begin position="324"/>
        <end position="407"/>
    </location>
</feature>
<keyword evidence="4 7" id="KW-0560">Oxidoreductase</keyword>
<comment type="cofactor">
    <cofactor evidence="1">
        <name>FAD</name>
        <dbReference type="ChEBI" id="CHEBI:57692"/>
    </cofactor>
</comment>
<dbReference type="RefSeq" id="WP_151023921.1">
    <property type="nucleotide sequence ID" value="NZ_JACHIB010000022.1"/>
</dbReference>
<dbReference type="InterPro" id="IPR036188">
    <property type="entry name" value="FAD/NAD-bd_sf"/>
</dbReference>
<dbReference type="SUPFAM" id="SSF55424">
    <property type="entry name" value="FAD/NAD-linked reductases, dimerisation (C-terminal) domain"/>
    <property type="match status" value="1"/>
</dbReference>
<gene>
    <name evidence="7" type="ORF">HNR28_003302</name>
</gene>
<dbReference type="PRINTS" id="PR00411">
    <property type="entry name" value="PNDRDTASEI"/>
</dbReference>
<name>A0A7W9TQZ3_CASDE</name>
<dbReference type="Gene3D" id="3.50.50.60">
    <property type="entry name" value="FAD/NAD(P)-binding domain"/>
    <property type="match status" value="2"/>
</dbReference>
<dbReference type="PRINTS" id="PR00368">
    <property type="entry name" value="FADPNR"/>
</dbReference>
<sequence length="409" mass="43481">MNANERVIIVGAGHAGATVAMQLRKMDFAGDIILLGDERFSPYQRPPLSKAYLAGEEDAESLKLWPDEIYESKGIMLVQSATVAALDRAGKYVRLADKTEVSYDCLVIATGSRPREIALPGIHLAGVHRLHTIEDADGLKAAIGPGKRVALVGGGYIGLEVAASVVGLGGSAVVIEQQDRVLAGVASVPLSDYLRRAHEDRGVEFLTGVQVARIEGSKGRVTGIRLGDDRLVPCDVAVVCVGVVPNTGLAVAAGLDGANGIVVDHDARTADPAIFAIGDVTCRPMPLYDDRMFCLRSVPNALEQAKQAAAAMMGKPRPKPEVPWFWSHQFDLKVQIAGVPFDADDLVLRGDPAAGAFSAFHMKDGRVLAVETVDAPLEFAAGKQMILRKSVLSREQLVDPRVEVTALAV</sequence>
<dbReference type="SUPFAM" id="SSF51905">
    <property type="entry name" value="FAD/NAD(P)-binding domain"/>
    <property type="match status" value="1"/>
</dbReference>
<reference evidence="7 8" key="1">
    <citation type="submission" date="2020-08" db="EMBL/GenBank/DDBJ databases">
        <title>Genomic Encyclopedia of Type Strains, Phase IV (KMG-IV): sequencing the most valuable type-strain genomes for metagenomic binning, comparative biology and taxonomic classification.</title>
        <authorList>
            <person name="Goeker M."/>
        </authorList>
    </citation>
    <scope>NUCLEOTIDE SEQUENCE [LARGE SCALE GENOMIC DNA]</scope>
    <source>
        <strain evidence="7 8">DSM 12141</strain>
    </source>
</reference>
<dbReference type="InterPro" id="IPR050446">
    <property type="entry name" value="FAD-oxidoreductase/Apoptosis"/>
</dbReference>
<proteinExistence type="predicted"/>
<dbReference type="PANTHER" id="PTHR43557:SF2">
    <property type="entry name" value="RIESKE DOMAIN-CONTAINING PROTEIN-RELATED"/>
    <property type="match status" value="1"/>
</dbReference>
<dbReference type="Proteomes" id="UP000541136">
    <property type="component" value="Unassembled WGS sequence"/>
</dbReference>
<feature type="domain" description="FAD/NAD(P)-binding" evidence="5">
    <location>
        <begin position="6"/>
        <end position="304"/>
    </location>
</feature>
<dbReference type="GO" id="GO:0051213">
    <property type="term" value="F:dioxygenase activity"/>
    <property type="evidence" value="ECO:0007669"/>
    <property type="project" value="UniProtKB-KW"/>
</dbReference>
<evidence type="ECO:0000259" key="6">
    <source>
        <dbReference type="Pfam" id="PF14759"/>
    </source>
</evidence>
<evidence type="ECO:0000313" key="7">
    <source>
        <dbReference type="EMBL" id="MBB6085245.1"/>
    </source>
</evidence>
<dbReference type="EC" id="1.18.1.3" evidence="7"/>
<dbReference type="Pfam" id="PF14759">
    <property type="entry name" value="Reductase_C"/>
    <property type="match status" value="1"/>
</dbReference>
<protein>
    <submittedName>
        <fullName evidence="7">3-phenylpropionate/trans-cinnamate dioxygenase ferredoxin reductase subunit</fullName>
        <ecNumber evidence="7">1.18.1.3</ecNumber>
    </submittedName>
</protein>
<keyword evidence="7" id="KW-0223">Dioxygenase</keyword>
<dbReference type="GO" id="GO:0005737">
    <property type="term" value="C:cytoplasm"/>
    <property type="evidence" value="ECO:0007669"/>
    <property type="project" value="TreeGrafter"/>
</dbReference>
<dbReference type="InterPro" id="IPR023753">
    <property type="entry name" value="FAD/NAD-binding_dom"/>
</dbReference>
<keyword evidence="3" id="KW-0274">FAD</keyword>